<organism evidence="2">
    <name type="scientific">Mariniphaga anaerophila</name>
    <dbReference type="NCBI Taxonomy" id="1484053"/>
    <lineage>
        <taxon>Bacteria</taxon>
        <taxon>Pseudomonadati</taxon>
        <taxon>Bacteroidota</taxon>
        <taxon>Bacteroidia</taxon>
        <taxon>Marinilabiliales</taxon>
        <taxon>Prolixibacteraceae</taxon>
        <taxon>Mariniphaga</taxon>
    </lineage>
</organism>
<accession>A0A831LVC8</accession>
<dbReference type="GO" id="GO:0017038">
    <property type="term" value="P:protein import"/>
    <property type="evidence" value="ECO:0007669"/>
    <property type="project" value="InterPro"/>
</dbReference>
<reference evidence="2" key="1">
    <citation type="journal article" date="2020" name="mSystems">
        <title>Genome- and Community-Level Interaction Insights into Carbon Utilization and Element Cycling Functions of Hydrothermarchaeota in Hydrothermal Sediment.</title>
        <authorList>
            <person name="Zhou Z."/>
            <person name="Liu Y."/>
            <person name="Xu W."/>
            <person name="Pan J."/>
            <person name="Luo Z.H."/>
            <person name="Li M."/>
        </authorList>
    </citation>
    <scope>NUCLEOTIDE SEQUENCE [LARGE SCALE GENOMIC DNA]</scope>
    <source>
        <strain evidence="2">SpSt-1217</strain>
    </source>
</reference>
<gene>
    <name evidence="2" type="ORF">ENN90_06415</name>
</gene>
<dbReference type="GO" id="GO:0016020">
    <property type="term" value="C:membrane"/>
    <property type="evidence" value="ECO:0007669"/>
    <property type="project" value="InterPro"/>
</dbReference>
<evidence type="ECO:0000259" key="1">
    <source>
        <dbReference type="Pfam" id="PF07517"/>
    </source>
</evidence>
<sequence>MAFVTKILGKILGSKSERDIKEINPIVEQIKQEYLRIKELPNDELRNETDKLRGIIRERIKPEEEEIAALKEKAEDA</sequence>
<protein>
    <recommendedName>
        <fullName evidence="1">SecA DEAD-like N-terminal domain-containing protein</fullName>
    </recommendedName>
</protein>
<comment type="caution">
    <text evidence="2">The sequence shown here is derived from an EMBL/GenBank/DDBJ whole genome shotgun (WGS) entry which is preliminary data.</text>
</comment>
<dbReference type="Proteomes" id="UP000886047">
    <property type="component" value="Unassembled WGS sequence"/>
</dbReference>
<dbReference type="Pfam" id="PF07517">
    <property type="entry name" value="SecA_DEAD"/>
    <property type="match status" value="1"/>
</dbReference>
<dbReference type="GO" id="GO:0005524">
    <property type="term" value="F:ATP binding"/>
    <property type="evidence" value="ECO:0007669"/>
    <property type="project" value="InterPro"/>
</dbReference>
<name>A0A831LVC8_9BACT</name>
<feature type="non-terminal residue" evidence="2">
    <location>
        <position position="77"/>
    </location>
</feature>
<dbReference type="InterPro" id="IPR027417">
    <property type="entry name" value="P-loop_NTPase"/>
</dbReference>
<evidence type="ECO:0000313" key="2">
    <source>
        <dbReference type="EMBL" id="HDR51241.1"/>
    </source>
</evidence>
<proteinExistence type="predicted"/>
<dbReference type="AlphaFoldDB" id="A0A831LVC8"/>
<dbReference type="Gene3D" id="3.40.50.300">
    <property type="entry name" value="P-loop containing nucleotide triphosphate hydrolases"/>
    <property type="match status" value="1"/>
</dbReference>
<dbReference type="InterPro" id="IPR011115">
    <property type="entry name" value="SecA_DEAD"/>
</dbReference>
<feature type="domain" description="SecA DEAD-like N-terminal" evidence="1">
    <location>
        <begin position="9"/>
        <end position="63"/>
    </location>
</feature>
<dbReference type="EMBL" id="DSDK01000352">
    <property type="protein sequence ID" value="HDR51241.1"/>
    <property type="molecule type" value="Genomic_DNA"/>
</dbReference>